<sequence>MMGGHHAATGAAAWVTVSATAPYALGLYPASPLGVAAGALVCAGAALLPDADHHSSTIAHALPPFSGPICRGIGKISGGHRHGTHSILGVLAFTVIAWAAGLLTVTVPELGELAVGSGLFSLILVAFAAKALKFARGGGTLAPWLLSLPLAVGITVFAPTEWYWLPAAVGIGAFVHLLGDALTTGGVPFLWPWVPKPPRWWASTPVLNRCWQPNGYLGAPILGNAGSVREWILLVPISLYAIVGIVEATATGVVGVAPGWVMEAAQRLIEGRPS</sequence>
<feature type="transmembrane region" description="Helical" evidence="1">
    <location>
        <begin position="30"/>
        <end position="48"/>
    </location>
</feature>
<protein>
    <submittedName>
        <fullName evidence="2">Inner membrane protein</fullName>
    </submittedName>
</protein>
<evidence type="ECO:0000313" key="2">
    <source>
        <dbReference type="EMBL" id="OCI32928.1"/>
    </source>
</evidence>
<feature type="transmembrane region" description="Helical" evidence="1">
    <location>
        <begin position="171"/>
        <end position="191"/>
    </location>
</feature>
<keyword evidence="3" id="KW-1185">Reference proteome</keyword>
<dbReference type="InterPro" id="IPR007404">
    <property type="entry name" value="YdjM-like"/>
</dbReference>
<dbReference type="RefSeq" id="WP_068624197.1">
    <property type="nucleotide sequence ID" value="NZ_MAQA01000003.1"/>
</dbReference>
<keyword evidence="1" id="KW-1133">Transmembrane helix</keyword>
<evidence type="ECO:0000256" key="1">
    <source>
        <dbReference type="SAM" id="Phobius"/>
    </source>
</evidence>
<keyword evidence="1" id="KW-0472">Membrane</keyword>
<feature type="transmembrane region" description="Helical" evidence="1">
    <location>
        <begin position="144"/>
        <end position="165"/>
    </location>
</feature>
<accession>A0ABX2Y8L2</accession>
<feature type="transmembrane region" description="Helical" evidence="1">
    <location>
        <begin position="113"/>
        <end position="132"/>
    </location>
</feature>
<dbReference type="EMBL" id="MAQA01000003">
    <property type="protein sequence ID" value="OCI32928.1"/>
    <property type="molecule type" value="Genomic_DNA"/>
</dbReference>
<evidence type="ECO:0000313" key="3">
    <source>
        <dbReference type="Proteomes" id="UP000093412"/>
    </source>
</evidence>
<name>A0ABX2Y8L2_9CELL</name>
<dbReference type="Proteomes" id="UP000093412">
    <property type="component" value="Unassembled WGS sequence"/>
</dbReference>
<organism evidence="2 3">
    <name type="scientific">Oerskovia enterophila</name>
    <dbReference type="NCBI Taxonomy" id="43678"/>
    <lineage>
        <taxon>Bacteria</taxon>
        <taxon>Bacillati</taxon>
        <taxon>Actinomycetota</taxon>
        <taxon>Actinomycetes</taxon>
        <taxon>Micrococcales</taxon>
        <taxon>Cellulomonadaceae</taxon>
        <taxon>Oerskovia</taxon>
    </lineage>
</organism>
<dbReference type="Pfam" id="PF04307">
    <property type="entry name" value="YdjM"/>
    <property type="match status" value="1"/>
</dbReference>
<reference evidence="2 3" key="1">
    <citation type="submission" date="2016-06" db="EMBL/GenBank/DDBJ databases">
        <title>Genome sequence of Oerskovia enterophila DSM 43852.</title>
        <authorList>
            <person name="Poehlein A."/>
            <person name="Jag V."/>
            <person name="Bengelsdorf F.R."/>
            <person name="Daniel R."/>
            <person name="Duerre P."/>
        </authorList>
    </citation>
    <scope>NUCLEOTIDE SEQUENCE [LARGE SCALE GENOMIC DNA]</scope>
    <source>
        <strain evidence="2 3">DSM 43852</strain>
    </source>
</reference>
<comment type="caution">
    <text evidence="2">The sequence shown here is derived from an EMBL/GenBank/DDBJ whole genome shotgun (WGS) entry which is preliminary data.</text>
</comment>
<keyword evidence="1" id="KW-0812">Transmembrane</keyword>
<proteinExistence type="predicted"/>
<gene>
    <name evidence="2" type="ORF">OERS_05200</name>
</gene>
<feature type="transmembrane region" description="Helical" evidence="1">
    <location>
        <begin position="87"/>
        <end position="107"/>
    </location>
</feature>